<protein>
    <submittedName>
        <fullName evidence="1">Uncharacterized protein</fullName>
    </submittedName>
</protein>
<name>A0A6A4HS35_9AGAR</name>
<keyword evidence="2" id="KW-1185">Reference proteome</keyword>
<reference evidence="1" key="1">
    <citation type="journal article" date="2019" name="Environ. Microbiol.">
        <title>Fungal ecological strategies reflected in gene transcription - a case study of two litter decomposers.</title>
        <authorList>
            <person name="Barbi F."/>
            <person name="Kohler A."/>
            <person name="Barry K."/>
            <person name="Baskaran P."/>
            <person name="Daum C."/>
            <person name="Fauchery L."/>
            <person name="Ihrmark K."/>
            <person name="Kuo A."/>
            <person name="LaButti K."/>
            <person name="Lipzen A."/>
            <person name="Morin E."/>
            <person name="Grigoriev I.V."/>
            <person name="Henrissat B."/>
            <person name="Lindahl B."/>
            <person name="Martin F."/>
        </authorList>
    </citation>
    <scope>NUCLEOTIDE SEQUENCE</scope>
    <source>
        <strain evidence="1">JB14</strain>
    </source>
</reference>
<accession>A0A6A4HS35</accession>
<dbReference type="Pfam" id="PF07367">
    <property type="entry name" value="FB_lectin"/>
    <property type="match status" value="1"/>
</dbReference>
<dbReference type="InterPro" id="IPR015926">
    <property type="entry name" value="Cytolysin/lectin"/>
</dbReference>
<dbReference type="Gene3D" id="2.60.270.20">
    <property type="entry name" value="Cytolysin/lectin"/>
    <property type="match status" value="1"/>
</dbReference>
<dbReference type="AlphaFoldDB" id="A0A6A4HS35"/>
<dbReference type="Proteomes" id="UP000799118">
    <property type="component" value="Unassembled WGS sequence"/>
</dbReference>
<sequence>MAAAPPATLRFITPDKSEIVVLALGVHNYKRWGDIVTNDQKTGLQINGEYYNSGFRASAREAQLAEYSVKNAQGRNFQLKYVEPNGNNLKVQFIIG</sequence>
<gene>
    <name evidence="1" type="ORF">BT96DRAFT_573888</name>
</gene>
<proteinExistence type="predicted"/>
<dbReference type="InterPro" id="IPR009960">
    <property type="entry name" value="Fruit_body_lectin_fun"/>
</dbReference>
<dbReference type="OrthoDB" id="4791458at2759"/>
<evidence type="ECO:0000313" key="1">
    <source>
        <dbReference type="EMBL" id="KAE9401962.1"/>
    </source>
</evidence>
<dbReference type="EMBL" id="ML769440">
    <property type="protein sequence ID" value="KAE9401962.1"/>
    <property type="molecule type" value="Genomic_DNA"/>
</dbReference>
<evidence type="ECO:0000313" key="2">
    <source>
        <dbReference type="Proteomes" id="UP000799118"/>
    </source>
</evidence>
<organism evidence="1 2">
    <name type="scientific">Gymnopus androsaceus JB14</name>
    <dbReference type="NCBI Taxonomy" id="1447944"/>
    <lineage>
        <taxon>Eukaryota</taxon>
        <taxon>Fungi</taxon>
        <taxon>Dikarya</taxon>
        <taxon>Basidiomycota</taxon>
        <taxon>Agaricomycotina</taxon>
        <taxon>Agaricomycetes</taxon>
        <taxon>Agaricomycetidae</taxon>
        <taxon>Agaricales</taxon>
        <taxon>Marasmiineae</taxon>
        <taxon>Omphalotaceae</taxon>
        <taxon>Gymnopus</taxon>
    </lineage>
</organism>
<dbReference type="SUPFAM" id="SSF63724">
    <property type="entry name" value="Cytolysin/lectin"/>
    <property type="match status" value="1"/>
</dbReference>